<feature type="transmembrane region" description="Helical" evidence="2">
    <location>
        <begin position="20"/>
        <end position="42"/>
    </location>
</feature>
<evidence type="ECO:0000313" key="3">
    <source>
        <dbReference type="EnsemblMetazoa" id="GPPI025088-PA"/>
    </source>
</evidence>
<reference evidence="3" key="2">
    <citation type="submission" date="2020-05" db="UniProtKB">
        <authorList>
            <consortium name="EnsemblMetazoa"/>
        </authorList>
    </citation>
    <scope>IDENTIFICATION</scope>
    <source>
        <strain evidence="3">IAEA</strain>
    </source>
</reference>
<dbReference type="EMBL" id="JXJN01011612">
    <property type="status" value="NOT_ANNOTATED_CDS"/>
    <property type="molecule type" value="Genomic_DNA"/>
</dbReference>
<keyword evidence="4" id="KW-1185">Reference proteome</keyword>
<protein>
    <submittedName>
        <fullName evidence="3">Uncharacterized protein</fullName>
    </submittedName>
</protein>
<sequence length="250" mass="28509">MSLDDDCSIDDADDDAAVKQLASTQTVVLLLLLLLIPMLTYMNATQQQQLSVDCYHLLWLLLGLAQTIDRLLARQTVPQQHTITLVRIHNLGIWKQSRMNRLGLCLRGKWSQSTSTKTAIFNHNQIYNGTKCPPVRSHIRNAIPSPEPPTWNLEHMELRSRLSNDKSKSTTVNNLRDMGTAPIAPRPATTVQCHQNRWNSGSSWTAIIVENYLEKKVFFCLTKRKGRILCSFYEMRKFSLLSEVFNSITP</sequence>
<dbReference type="AlphaFoldDB" id="A0A1B0BBR7"/>
<organism evidence="3 4">
    <name type="scientific">Glossina palpalis gambiensis</name>
    <dbReference type="NCBI Taxonomy" id="67801"/>
    <lineage>
        <taxon>Eukaryota</taxon>
        <taxon>Metazoa</taxon>
        <taxon>Ecdysozoa</taxon>
        <taxon>Arthropoda</taxon>
        <taxon>Hexapoda</taxon>
        <taxon>Insecta</taxon>
        <taxon>Pterygota</taxon>
        <taxon>Neoptera</taxon>
        <taxon>Endopterygota</taxon>
        <taxon>Diptera</taxon>
        <taxon>Brachycera</taxon>
        <taxon>Muscomorpha</taxon>
        <taxon>Hippoboscoidea</taxon>
        <taxon>Glossinidae</taxon>
        <taxon>Glossina</taxon>
    </lineage>
</organism>
<dbReference type="Proteomes" id="UP000092460">
    <property type="component" value="Unassembled WGS sequence"/>
</dbReference>
<dbReference type="EnsemblMetazoa" id="GPPI025088-RA">
    <property type="protein sequence ID" value="GPPI025088-PA"/>
    <property type="gene ID" value="GPPI025088"/>
</dbReference>
<proteinExistence type="predicted"/>
<evidence type="ECO:0000256" key="1">
    <source>
        <dbReference type="SAM" id="MobiDB-lite"/>
    </source>
</evidence>
<evidence type="ECO:0000256" key="2">
    <source>
        <dbReference type="SAM" id="Phobius"/>
    </source>
</evidence>
<name>A0A1B0BBR7_9MUSC</name>
<feature type="region of interest" description="Disordered" evidence="1">
    <location>
        <begin position="163"/>
        <end position="186"/>
    </location>
</feature>
<keyword evidence="2" id="KW-0472">Membrane</keyword>
<evidence type="ECO:0000313" key="4">
    <source>
        <dbReference type="Proteomes" id="UP000092460"/>
    </source>
</evidence>
<accession>A0A1B0BBR7</accession>
<keyword evidence="2" id="KW-1133">Transmembrane helix</keyword>
<keyword evidence="2" id="KW-0812">Transmembrane</keyword>
<dbReference type="VEuPathDB" id="VectorBase:GPPI025088"/>
<reference evidence="4" key="1">
    <citation type="submission" date="2015-01" db="EMBL/GenBank/DDBJ databases">
        <authorList>
            <person name="Aksoy S."/>
            <person name="Warren W."/>
            <person name="Wilson R.K."/>
        </authorList>
    </citation>
    <scope>NUCLEOTIDE SEQUENCE [LARGE SCALE GENOMIC DNA]</scope>
    <source>
        <strain evidence="4">IAEA</strain>
    </source>
</reference>